<dbReference type="EMBL" id="CP015520">
    <property type="protein sequence ID" value="ANF21885.1"/>
    <property type="molecule type" value="Genomic_DNA"/>
</dbReference>
<feature type="transmembrane region" description="Helical" evidence="1">
    <location>
        <begin position="148"/>
        <end position="164"/>
    </location>
</feature>
<feature type="transmembrane region" description="Helical" evidence="1">
    <location>
        <begin position="217"/>
        <end position="234"/>
    </location>
</feature>
<dbReference type="PANTHER" id="PTHR40700:SF1">
    <property type="entry name" value="DUF63 DOMAIN-CONTAINING PROTEIN"/>
    <property type="match status" value="1"/>
</dbReference>
<evidence type="ECO:0008006" key="4">
    <source>
        <dbReference type="Google" id="ProtNLM"/>
    </source>
</evidence>
<evidence type="ECO:0000313" key="2">
    <source>
        <dbReference type="EMBL" id="ANF21885.1"/>
    </source>
</evidence>
<organism evidence="2 3">
    <name type="scientific">Thermococcus piezophilus</name>
    <dbReference type="NCBI Taxonomy" id="1712654"/>
    <lineage>
        <taxon>Archaea</taxon>
        <taxon>Methanobacteriati</taxon>
        <taxon>Methanobacteriota</taxon>
        <taxon>Thermococci</taxon>
        <taxon>Thermococcales</taxon>
        <taxon>Thermococcaceae</taxon>
        <taxon>Thermococcus</taxon>
    </lineage>
</organism>
<proteinExistence type="predicted"/>
<feature type="transmembrane region" description="Helical" evidence="1">
    <location>
        <begin position="20"/>
        <end position="43"/>
    </location>
</feature>
<dbReference type="Proteomes" id="UP000076969">
    <property type="component" value="Chromosome"/>
</dbReference>
<feature type="transmembrane region" description="Helical" evidence="1">
    <location>
        <begin position="85"/>
        <end position="104"/>
    </location>
</feature>
<feature type="transmembrane region" description="Helical" evidence="1">
    <location>
        <begin position="116"/>
        <end position="136"/>
    </location>
</feature>
<dbReference type="GeneID" id="28494672"/>
<dbReference type="Pfam" id="PF01889">
    <property type="entry name" value="DUF63"/>
    <property type="match status" value="1"/>
</dbReference>
<keyword evidence="1" id="KW-1133">Transmembrane helix</keyword>
<dbReference type="AlphaFoldDB" id="A0A172WER5"/>
<gene>
    <name evidence="2" type="ORF">A7C91_00720</name>
</gene>
<dbReference type="RefSeq" id="WP_068664049.1">
    <property type="nucleotide sequence ID" value="NZ_CP015520.1"/>
</dbReference>
<sequence length="270" mass="31121">MGLWEFFYRYFIEPIVNNEGYNVVNTLTYAVILGIGVVVVYRALKRAGISTDRQFFKALLPYIALGALMRAMTDATIYPRTYLTVTPGIYFMVTAFTSLALYVSHRHCRGCDWQRAFFGFGIVLLLFNVFVLGISYSKVSFNWEVLKYFIPALVVAETSIWLLTKKVKIIADNSWLFYAHFYDATTTFVGVDFMGYWEQHVLSRFFIEHTGTAATMYILKFVMLLLVVYLIDHVVENEAERDMGEFVKLVIFLLGFAPGTRNLLRMFMGV</sequence>
<protein>
    <recommendedName>
        <fullName evidence="4">DUF63 family protein</fullName>
    </recommendedName>
</protein>
<dbReference type="OrthoDB" id="84937at2157"/>
<feature type="transmembrane region" description="Helical" evidence="1">
    <location>
        <begin position="55"/>
        <end position="73"/>
    </location>
</feature>
<keyword evidence="3" id="KW-1185">Reference proteome</keyword>
<accession>A0A172WER5</accession>
<keyword evidence="1" id="KW-0812">Transmembrane</keyword>
<dbReference type="PANTHER" id="PTHR40700">
    <property type="entry name" value="HYPOTHETICAL MEMBRANE PROTEIN, CONSERVED, DUF63 FAMILY"/>
    <property type="match status" value="1"/>
</dbReference>
<evidence type="ECO:0000313" key="3">
    <source>
        <dbReference type="Proteomes" id="UP000076969"/>
    </source>
</evidence>
<evidence type="ECO:0000256" key="1">
    <source>
        <dbReference type="SAM" id="Phobius"/>
    </source>
</evidence>
<dbReference type="KEGG" id="tpie:A7C91_00720"/>
<reference evidence="3" key="1">
    <citation type="journal article" date="2016" name="Syst. Appl. Microbiol.">
        <title>Thermococcus piezophilus sp. nov., a novel hyperthermophilic and piezophilic archaeon with a broad pressure range for growth, isolated from a deepest hydrothermal vent at the Mid-Cayman Rise.</title>
        <authorList>
            <person name="Dalmasso C."/>
            <person name="Oger P."/>
            <person name="Selva G."/>
            <person name="Courtine D."/>
            <person name="L'Haridon S."/>
            <person name="Garlaschelli A."/>
            <person name="Roussel E."/>
            <person name="Miyazaki J."/>
            <person name="Reveillaud J."/>
            <person name="Jebbar M."/>
            <person name="Takai K."/>
            <person name="Maignien L."/>
            <person name="Alain K."/>
        </authorList>
    </citation>
    <scope>NUCLEOTIDE SEQUENCE [LARGE SCALE GENOMIC DNA]</scope>
    <source>
        <strain evidence="3">CDGS</strain>
    </source>
</reference>
<dbReference type="InterPro" id="IPR002749">
    <property type="entry name" value="DUF63"/>
</dbReference>
<dbReference type="STRING" id="1712654.A7C91_00720"/>
<name>A0A172WER5_9EURY</name>
<keyword evidence="1" id="KW-0472">Membrane</keyword>
<feature type="transmembrane region" description="Helical" evidence="1">
    <location>
        <begin position="176"/>
        <end position="197"/>
    </location>
</feature>